<keyword evidence="7" id="KW-1185">Reference proteome</keyword>
<dbReference type="PANTHER" id="PTHR10146:SF14">
    <property type="entry name" value="PYRIDOXAL PHOSPHATE HOMEOSTASIS PROTEIN"/>
    <property type="match status" value="1"/>
</dbReference>
<evidence type="ECO:0000256" key="2">
    <source>
        <dbReference type="HAMAP-Rule" id="MF_02087"/>
    </source>
</evidence>
<dbReference type="CDD" id="cd00635">
    <property type="entry name" value="PLPDE_III_YBL036c_like"/>
    <property type="match status" value="1"/>
</dbReference>
<sequence>MEDNFKTRLAEVRQRIADAAQRSGRNAGDVTLVAVTKYVDAATTRELFNAGATVLGENRPQVLEEKARQLSDLDIEWHMIGNLQRNKVKRTLAHATLIHALDRDSLIDAVAKEAAAQDKTVRCLLEVNVSGEESKHGFSADEVASAIERIVALPSIRLEGLMCMAGLAGDENDARGEFALLREIRDAHSDVQTDNVALRELSMGMSGDFEIAIEEGATIVRVGSALYR</sequence>
<comment type="similarity">
    <text evidence="2 4">Belongs to the pyridoxal phosphate-binding protein YggS/PROSC family.</text>
</comment>
<comment type="cofactor">
    <cofactor evidence="3">
        <name>pyridoxal 5'-phosphate</name>
        <dbReference type="ChEBI" id="CHEBI:597326"/>
    </cofactor>
</comment>
<reference evidence="6 7" key="1">
    <citation type="submission" date="2019-08" db="EMBL/GenBank/DDBJ databases">
        <title>Deep-cultivation of Planctomycetes and their phenomic and genomic characterization uncovers novel biology.</title>
        <authorList>
            <person name="Wiegand S."/>
            <person name="Jogler M."/>
            <person name="Boedeker C."/>
            <person name="Pinto D."/>
            <person name="Vollmers J."/>
            <person name="Rivas-Marin E."/>
            <person name="Kohn T."/>
            <person name="Peeters S.H."/>
            <person name="Heuer A."/>
            <person name="Rast P."/>
            <person name="Oberbeckmann S."/>
            <person name="Bunk B."/>
            <person name="Jeske O."/>
            <person name="Meyerdierks A."/>
            <person name="Storesund J.E."/>
            <person name="Kallscheuer N."/>
            <person name="Luecker S."/>
            <person name="Lage O.M."/>
            <person name="Pohl T."/>
            <person name="Merkel B.J."/>
            <person name="Hornburger P."/>
            <person name="Mueller R.-W."/>
            <person name="Bruemmer F."/>
            <person name="Labrenz M."/>
            <person name="Spormann A.M."/>
            <person name="Op den Camp H."/>
            <person name="Overmann J."/>
            <person name="Amann R."/>
            <person name="Jetten M.S.M."/>
            <person name="Mascher T."/>
            <person name="Medema M.H."/>
            <person name="Devos D.P."/>
            <person name="Kaster A.-K."/>
            <person name="Ovreas L."/>
            <person name="Rohde M."/>
            <person name="Galperin M.Y."/>
            <person name="Jogler C."/>
        </authorList>
    </citation>
    <scope>NUCLEOTIDE SEQUENCE [LARGE SCALE GENOMIC DNA]</scope>
    <source>
        <strain evidence="6 7">FC18</strain>
    </source>
</reference>
<dbReference type="HAMAP" id="MF_02087">
    <property type="entry name" value="PLP_homeostasis"/>
    <property type="match status" value="1"/>
</dbReference>
<dbReference type="AlphaFoldDB" id="A0A5B9P917"/>
<dbReference type="EMBL" id="CP042912">
    <property type="protein sequence ID" value="QEG23237.1"/>
    <property type="molecule type" value="Genomic_DNA"/>
</dbReference>
<evidence type="ECO:0000259" key="5">
    <source>
        <dbReference type="Pfam" id="PF01168"/>
    </source>
</evidence>
<feature type="modified residue" description="N6-(pyridoxal phosphate)lysine" evidence="2 3">
    <location>
        <position position="37"/>
    </location>
</feature>
<dbReference type="NCBIfam" id="TIGR00044">
    <property type="entry name" value="YggS family pyridoxal phosphate-dependent enzyme"/>
    <property type="match status" value="1"/>
</dbReference>
<dbReference type="GO" id="GO:0030170">
    <property type="term" value="F:pyridoxal phosphate binding"/>
    <property type="evidence" value="ECO:0007669"/>
    <property type="project" value="UniProtKB-UniRule"/>
</dbReference>
<name>A0A5B9P917_9BACT</name>
<protein>
    <recommendedName>
        <fullName evidence="2">Pyridoxal phosphate homeostasis protein</fullName>
        <shortName evidence="2">PLP homeostasis protein</shortName>
    </recommendedName>
</protein>
<dbReference type="PIRSF" id="PIRSF004848">
    <property type="entry name" value="YBL036c_PLPDEIII"/>
    <property type="match status" value="1"/>
</dbReference>
<dbReference type="FunFam" id="3.20.20.10:FF:000018">
    <property type="entry name" value="Pyridoxal phosphate homeostasis protein"/>
    <property type="match status" value="1"/>
</dbReference>
<dbReference type="RefSeq" id="WP_075083319.1">
    <property type="nucleotide sequence ID" value="NZ_CP042912.1"/>
</dbReference>
<feature type="domain" description="Alanine racemase N-terminal" evidence="5">
    <location>
        <begin position="10"/>
        <end position="227"/>
    </location>
</feature>
<dbReference type="Pfam" id="PF01168">
    <property type="entry name" value="Ala_racemase_N"/>
    <property type="match status" value="1"/>
</dbReference>
<evidence type="ECO:0000256" key="3">
    <source>
        <dbReference type="PIRSR" id="PIRSR004848-1"/>
    </source>
</evidence>
<keyword evidence="1 2" id="KW-0663">Pyridoxal phosphate</keyword>
<dbReference type="PANTHER" id="PTHR10146">
    <property type="entry name" value="PROLINE SYNTHETASE CO-TRANSCRIBED BACTERIAL HOMOLOG PROTEIN"/>
    <property type="match status" value="1"/>
</dbReference>
<gene>
    <name evidence="6" type="ORF">MFFC18_31330</name>
</gene>
<dbReference type="KEGG" id="mff:MFFC18_31330"/>
<evidence type="ECO:0000313" key="6">
    <source>
        <dbReference type="EMBL" id="QEG23237.1"/>
    </source>
</evidence>
<dbReference type="STRING" id="980251.GCA_001642875_00529"/>
<dbReference type="InterPro" id="IPR011078">
    <property type="entry name" value="PyrdxlP_homeostasis"/>
</dbReference>
<proteinExistence type="inferred from homology"/>
<dbReference type="SUPFAM" id="SSF51419">
    <property type="entry name" value="PLP-binding barrel"/>
    <property type="match status" value="1"/>
</dbReference>
<evidence type="ECO:0000313" key="7">
    <source>
        <dbReference type="Proteomes" id="UP000322214"/>
    </source>
</evidence>
<dbReference type="Gene3D" id="3.20.20.10">
    <property type="entry name" value="Alanine racemase"/>
    <property type="match status" value="1"/>
</dbReference>
<dbReference type="InterPro" id="IPR029066">
    <property type="entry name" value="PLP-binding_barrel"/>
</dbReference>
<evidence type="ECO:0000256" key="1">
    <source>
        <dbReference type="ARBA" id="ARBA00022898"/>
    </source>
</evidence>
<dbReference type="InterPro" id="IPR001608">
    <property type="entry name" value="Ala_racemase_N"/>
</dbReference>
<accession>A0A5B9P917</accession>
<dbReference type="Proteomes" id="UP000322214">
    <property type="component" value="Chromosome"/>
</dbReference>
<organism evidence="6 7">
    <name type="scientific">Mariniblastus fucicola</name>
    <dbReference type="NCBI Taxonomy" id="980251"/>
    <lineage>
        <taxon>Bacteria</taxon>
        <taxon>Pseudomonadati</taxon>
        <taxon>Planctomycetota</taxon>
        <taxon>Planctomycetia</taxon>
        <taxon>Pirellulales</taxon>
        <taxon>Pirellulaceae</taxon>
        <taxon>Mariniblastus</taxon>
    </lineage>
</organism>
<evidence type="ECO:0000256" key="4">
    <source>
        <dbReference type="RuleBase" id="RU004514"/>
    </source>
</evidence>
<comment type="function">
    <text evidence="2">Pyridoxal 5'-phosphate (PLP)-binding protein, which is involved in PLP homeostasis.</text>
</comment>